<proteinExistence type="predicted"/>
<keyword evidence="1" id="KW-0611">Plant defense</keyword>
<evidence type="ECO:0000256" key="1">
    <source>
        <dbReference type="ARBA" id="ARBA00022821"/>
    </source>
</evidence>
<keyword evidence="4" id="KW-1185">Reference proteome</keyword>
<reference evidence="4" key="1">
    <citation type="submission" date="2016-06" db="EMBL/GenBank/DDBJ databases">
        <title>Parallel loss of symbiosis genes in relatives of nitrogen-fixing non-legume Parasponia.</title>
        <authorList>
            <person name="Van Velzen R."/>
            <person name="Holmer R."/>
            <person name="Bu F."/>
            <person name="Rutten L."/>
            <person name="Van Zeijl A."/>
            <person name="Liu W."/>
            <person name="Santuari L."/>
            <person name="Cao Q."/>
            <person name="Sharma T."/>
            <person name="Shen D."/>
            <person name="Roswanjaya Y."/>
            <person name="Wardhani T."/>
            <person name="Kalhor M.S."/>
            <person name="Jansen J."/>
            <person name="Van den Hoogen J."/>
            <person name="Gungor B."/>
            <person name="Hartog M."/>
            <person name="Hontelez J."/>
            <person name="Verver J."/>
            <person name="Yang W.-C."/>
            <person name="Schijlen E."/>
            <person name="Repin R."/>
            <person name="Schilthuizen M."/>
            <person name="Schranz E."/>
            <person name="Heidstra R."/>
            <person name="Miyata K."/>
            <person name="Fedorova E."/>
            <person name="Kohlen W."/>
            <person name="Bisseling T."/>
            <person name="Smit S."/>
            <person name="Geurts R."/>
        </authorList>
    </citation>
    <scope>NUCLEOTIDE SEQUENCE [LARGE SCALE GENOMIC DNA]</scope>
    <source>
        <strain evidence="4">cv. WU1-14</strain>
    </source>
</reference>
<comment type="caution">
    <text evidence="3">The sequence shown here is derived from an EMBL/GenBank/DDBJ whole genome shotgun (WGS) entry which is preliminary data.</text>
</comment>
<dbReference type="SUPFAM" id="SSF52540">
    <property type="entry name" value="P-loop containing nucleoside triphosphate hydrolases"/>
    <property type="match status" value="1"/>
</dbReference>
<evidence type="ECO:0000313" key="3">
    <source>
        <dbReference type="EMBL" id="PON72668.1"/>
    </source>
</evidence>
<dbReference type="STRING" id="3476.A0A2P5DH89"/>
<dbReference type="PANTHER" id="PTHR36766:SF51">
    <property type="entry name" value="DISEASE RESISTANCE RPP13-LIKE PROTEIN 1"/>
    <property type="match status" value="1"/>
</dbReference>
<dbReference type="EMBL" id="JXTB01000038">
    <property type="protein sequence ID" value="PON72668.1"/>
    <property type="molecule type" value="Genomic_DNA"/>
</dbReference>
<feature type="domain" description="NB-ARC" evidence="2">
    <location>
        <begin position="1"/>
        <end position="138"/>
    </location>
</feature>
<evidence type="ECO:0000259" key="2">
    <source>
        <dbReference type="Pfam" id="PF00931"/>
    </source>
</evidence>
<dbReference type="OrthoDB" id="37484at2759"/>
<dbReference type="GO" id="GO:0043531">
    <property type="term" value="F:ADP binding"/>
    <property type="evidence" value="ECO:0007669"/>
    <property type="project" value="InterPro"/>
</dbReference>
<dbReference type="Pfam" id="PF00931">
    <property type="entry name" value="NB-ARC"/>
    <property type="match status" value="1"/>
</dbReference>
<dbReference type="Proteomes" id="UP000237105">
    <property type="component" value="Unassembled WGS sequence"/>
</dbReference>
<dbReference type="AlphaFoldDB" id="A0A2P5DH89"/>
<accession>A0A2P5DH89</accession>
<dbReference type="GO" id="GO:0006952">
    <property type="term" value="P:defense response"/>
    <property type="evidence" value="ECO:0007669"/>
    <property type="project" value="UniProtKB-KW"/>
</dbReference>
<dbReference type="InterPro" id="IPR027417">
    <property type="entry name" value="P-loop_NTPase"/>
</dbReference>
<sequence length="193" mass="22048">MGGIGKTTLAQVVYNDDRVKEHFDFKVCVFVSDDFDVFAITKTIFEAVTSQTCNINGLNKLQVELKKASKEERFLFVHDDVWNNNWDGLKCPFESGAHGSKIIVTTRNERVASMKDNVPPYHLGAMTDEDCWRLFAKHGRLGCRSGFRSNWEKNCSKVRRASFGSKVAWWSPAFRAEFKEMGKSTKERYMGAL</sequence>
<protein>
    <submittedName>
        <fullName evidence="3">NB-ARC domain containing protein</fullName>
    </submittedName>
</protein>
<dbReference type="Gene3D" id="3.40.50.300">
    <property type="entry name" value="P-loop containing nucleotide triphosphate hydrolases"/>
    <property type="match status" value="1"/>
</dbReference>
<gene>
    <name evidence="3" type="ORF">PanWU01x14_064340</name>
</gene>
<organism evidence="3 4">
    <name type="scientific">Parasponia andersonii</name>
    <name type="common">Sponia andersonii</name>
    <dbReference type="NCBI Taxonomy" id="3476"/>
    <lineage>
        <taxon>Eukaryota</taxon>
        <taxon>Viridiplantae</taxon>
        <taxon>Streptophyta</taxon>
        <taxon>Embryophyta</taxon>
        <taxon>Tracheophyta</taxon>
        <taxon>Spermatophyta</taxon>
        <taxon>Magnoliopsida</taxon>
        <taxon>eudicotyledons</taxon>
        <taxon>Gunneridae</taxon>
        <taxon>Pentapetalae</taxon>
        <taxon>rosids</taxon>
        <taxon>fabids</taxon>
        <taxon>Rosales</taxon>
        <taxon>Cannabaceae</taxon>
        <taxon>Parasponia</taxon>
    </lineage>
</organism>
<evidence type="ECO:0000313" key="4">
    <source>
        <dbReference type="Proteomes" id="UP000237105"/>
    </source>
</evidence>
<name>A0A2P5DH89_PARAD</name>
<dbReference type="InterPro" id="IPR002182">
    <property type="entry name" value="NB-ARC"/>
</dbReference>
<dbReference type="PANTHER" id="PTHR36766">
    <property type="entry name" value="PLANT BROAD-SPECTRUM MILDEW RESISTANCE PROTEIN RPW8"/>
    <property type="match status" value="1"/>
</dbReference>